<feature type="region of interest" description="Disordered" evidence="1">
    <location>
        <begin position="135"/>
        <end position="176"/>
    </location>
</feature>
<dbReference type="RefSeq" id="WP_048631193.1">
    <property type="nucleotide sequence ID" value="NZ_CVQQ01000002.1"/>
</dbReference>
<reference evidence="2 3" key="1">
    <citation type="submission" date="2018-12" db="EMBL/GenBank/DDBJ databases">
        <authorList>
            <consortium name="Pathogen Informatics"/>
        </authorList>
    </citation>
    <scope>NUCLEOTIDE SEQUENCE [LARGE SCALE GENOMIC DNA]</scope>
    <source>
        <strain evidence="2 3">NCTC10437</strain>
    </source>
</reference>
<keyword evidence="3" id="KW-1185">Reference proteome</keyword>
<gene>
    <name evidence="2" type="ORF">NCTC10437_03148</name>
</gene>
<evidence type="ECO:0000256" key="1">
    <source>
        <dbReference type="SAM" id="MobiDB-lite"/>
    </source>
</evidence>
<evidence type="ECO:0000313" key="2">
    <source>
        <dbReference type="EMBL" id="VEG55721.1"/>
    </source>
</evidence>
<dbReference type="Proteomes" id="UP000279306">
    <property type="component" value="Chromosome"/>
</dbReference>
<dbReference type="EMBL" id="LR134356">
    <property type="protein sequence ID" value="VEG55721.1"/>
    <property type="molecule type" value="Genomic_DNA"/>
</dbReference>
<sequence>MTSQNSTTRSPIFRLATGALTGAALAFGLVMGVGPTASAQPTTGSEAPPAPRISPDQILAMISQEYQTGRGGGQVSKLIEQVMTMRARGIRPNIANTQALAAGLDARPNQGPLIEALQSTIAYQRKVLAQSQVAQQAPSGGGAPPVAAPGAAGVPAWAPGNPLQQDSDTIFPMPGR</sequence>
<dbReference type="STRING" id="1791.GCA_001049355_01285"/>
<organism evidence="2 3">
    <name type="scientific">Mycolicibacterium aurum</name>
    <name type="common">Mycobacterium aurum</name>
    <dbReference type="NCBI Taxonomy" id="1791"/>
    <lineage>
        <taxon>Bacteria</taxon>
        <taxon>Bacillati</taxon>
        <taxon>Actinomycetota</taxon>
        <taxon>Actinomycetes</taxon>
        <taxon>Mycobacteriales</taxon>
        <taxon>Mycobacteriaceae</taxon>
        <taxon>Mycolicibacterium</taxon>
    </lineage>
</organism>
<dbReference type="OrthoDB" id="4731062at2"/>
<dbReference type="KEGG" id="mauu:NCTC10437_03148"/>
<evidence type="ECO:0000313" key="3">
    <source>
        <dbReference type="Proteomes" id="UP000279306"/>
    </source>
</evidence>
<name>A0A3S4SLB7_MYCAU</name>
<proteinExistence type="predicted"/>
<accession>A0A3S4SLB7</accession>
<protein>
    <submittedName>
        <fullName evidence="2">Uncharacterized protein</fullName>
    </submittedName>
</protein>
<dbReference type="AlphaFoldDB" id="A0A3S4SLB7"/>
<feature type="compositionally biased region" description="Low complexity" evidence="1">
    <location>
        <begin position="135"/>
        <end position="160"/>
    </location>
</feature>